<dbReference type="InterPro" id="IPR040048">
    <property type="entry name" value="ZNF277"/>
</dbReference>
<comment type="caution">
    <text evidence="7">The sequence shown here is derived from an EMBL/GenBank/DDBJ whole genome shotgun (WGS) entry which is preliminary data.</text>
</comment>
<dbReference type="Pfam" id="PF12756">
    <property type="entry name" value="zf-C2H2_2"/>
    <property type="match status" value="2"/>
</dbReference>
<comment type="similarity">
    <text evidence="4">Belongs to the ZNF277 family.</text>
</comment>
<dbReference type="InterPro" id="IPR013087">
    <property type="entry name" value="Znf_C2H2_type"/>
</dbReference>
<dbReference type="Proteomes" id="UP001311232">
    <property type="component" value="Unassembled WGS sequence"/>
</dbReference>
<evidence type="ECO:0000256" key="3">
    <source>
        <dbReference type="ARBA" id="ARBA00022833"/>
    </source>
</evidence>
<sequence length="297" mass="34129">MSILSQLLELLQCLYCEKIFRDKTTLKDHMRKKAHRRINANNHEYDRFYVINYLELGKTWEEVQSEDDRELVDGEDDEWSDWQAHPVSAVCLFCDHQSETLHPIYTHMKDSHGFDLPNLKMELNLGFYQQVKLVNFIRRQIHQSRCYGCQEKFDSRADMLDHIISEGHLMKLPQMSAWDQPQYYFPTYENDGLLCTLCDSDEEDETCHSEDIPVIAEDISNLRALKQNSILNQLLTDGGPCRKLLIVDECEPAETSEEEVGGAASENDDDSPYVFGVMGGCSGACASMLKAQATGRR</sequence>
<dbReference type="SMART" id="SM00355">
    <property type="entry name" value="ZnF_C2H2"/>
    <property type="match status" value="3"/>
</dbReference>
<dbReference type="AlphaFoldDB" id="A0AAV9SD28"/>
<feature type="domain" description="C2H2-type" evidence="6">
    <location>
        <begin position="11"/>
        <end position="40"/>
    </location>
</feature>
<keyword evidence="3" id="KW-0862">Zinc</keyword>
<dbReference type="PANTHER" id="PTHR13267:SF3">
    <property type="entry name" value="ZINC FINGER PROTEIN 277"/>
    <property type="match status" value="1"/>
</dbReference>
<dbReference type="PROSITE" id="PS00028">
    <property type="entry name" value="ZINC_FINGER_C2H2_1"/>
    <property type="match status" value="2"/>
</dbReference>
<dbReference type="EMBL" id="JAHHUM010000586">
    <property type="protein sequence ID" value="KAK5619151.1"/>
    <property type="molecule type" value="Genomic_DNA"/>
</dbReference>
<name>A0AAV9SD28_9TELE</name>
<evidence type="ECO:0000256" key="2">
    <source>
        <dbReference type="ARBA" id="ARBA00022771"/>
    </source>
</evidence>
<keyword evidence="1" id="KW-0479">Metal-binding</keyword>
<evidence type="ECO:0000313" key="8">
    <source>
        <dbReference type="Proteomes" id="UP001311232"/>
    </source>
</evidence>
<organism evidence="7 8">
    <name type="scientific">Crenichthys baileyi</name>
    <name type="common">White River springfish</name>
    <dbReference type="NCBI Taxonomy" id="28760"/>
    <lineage>
        <taxon>Eukaryota</taxon>
        <taxon>Metazoa</taxon>
        <taxon>Chordata</taxon>
        <taxon>Craniata</taxon>
        <taxon>Vertebrata</taxon>
        <taxon>Euteleostomi</taxon>
        <taxon>Actinopterygii</taxon>
        <taxon>Neopterygii</taxon>
        <taxon>Teleostei</taxon>
        <taxon>Neoteleostei</taxon>
        <taxon>Acanthomorphata</taxon>
        <taxon>Ovalentaria</taxon>
        <taxon>Atherinomorphae</taxon>
        <taxon>Cyprinodontiformes</taxon>
        <taxon>Goodeidae</taxon>
        <taxon>Crenichthys</taxon>
    </lineage>
</organism>
<proteinExistence type="inferred from homology"/>
<evidence type="ECO:0000259" key="6">
    <source>
        <dbReference type="PROSITE" id="PS50157"/>
    </source>
</evidence>
<dbReference type="InterPro" id="IPR036236">
    <property type="entry name" value="Znf_C2H2_sf"/>
</dbReference>
<evidence type="ECO:0000313" key="7">
    <source>
        <dbReference type="EMBL" id="KAK5619151.1"/>
    </source>
</evidence>
<dbReference type="PANTHER" id="PTHR13267">
    <property type="entry name" value="ZINC FINGER PROTEIN 277"/>
    <property type="match status" value="1"/>
</dbReference>
<protein>
    <recommendedName>
        <fullName evidence="6">C2H2-type domain-containing protein</fullName>
    </recommendedName>
</protein>
<evidence type="ECO:0000256" key="4">
    <source>
        <dbReference type="ARBA" id="ARBA00034119"/>
    </source>
</evidence>
<keyword evidence="8" id="KW-1185">Reference proteome</keyword>
<dbReference type="PROSITE" id="PS50157">
    <property type="entry name" value="ZINC_FINGER_C2H2_2"/>
    <property type="match status" value="1"/>
</dbReference>
<accession>A0AAV9SD28</accession>
<dbReference type="InterPro" id="IPR041661">
    <property type="entry name" value="ZN622/Rei1/Reh1_Znf-C2H2"/>
</dbReference>
<keyword evidence="2 5" id="KW-0863">Zinc-finger</keyword>
<reference evidence="7 8" key="1">
    <citation type="submission" date="2021-06" db="EMBL/GenBank/DDBJ databases">
        <authorList>
            <person name="Palmer J.M."/>
        </authorList>
    </citation>
    <scope>NUCLEOTIDE SEQUENCE [LARGE SCALE GENOMIC DNA]</scope>
    <source>
        <strain evidence="7 8">MEX-2019</strain>
        <tissue evidence="7">Muscle</tissue>
    </source>
</reference>
<evidence type="ECO:0000256" key="1">
    <source>
        <dbReference type="ARBA" id="ARBA00022723"/>
    </source>
</evidence>
<evidence type="ECO:0000256" key="5">
    <source>
        <dbReference type="PROSITE-ProRule" id="PRU00042"/>
    </source>
</evidence>
<dbReference type="SUPFAM" id="SSF57667">
    <property type="entry name" value="beta-beta-alpha zinc fingers"/>
    <property type="match status" value="2"/>
</dbReference>
<gene>
    <name evidence="7" type="ORF">CRENBAI_025812</name>
</gene>
<dbReference type="GO" id="GO:0008270">
    <property type="term" value="F:zinc ion binding"/>
    <property type="evidence" value="ECO:0007669"/>
    <property type="project" value="UniProtKB-KW"/>
</dbReference>